<sequence length="170" mass="18886">MTSTFCAISFIKNVSGSSKCCSDTAVYRTSINDYIEFRYKAFRFGENTLVGEITQSSTVVVEQHTPLNIQTIGNFLTIHDLPVLPAYGIFTAHVQDKSTAEGDNAAFHLKRNAYDGVTSSQVTMSILCRYDPKGRHKNVSDATKRKPIFSVAEELITLKKSMCINCDVIE</sequence>
<evidence type="ECO:0000313" key="2">
    <source>
        <dbReference type="Proteomes" id="UP000266673"/>
    </source>
</evidence>
<dbReference type="OrthoDB" id="2358498at2759"/>
<dbReference type="EMBL" id="QKWP01000134">
    <property type="protein sequence ID" value="RIB26483.1"/>
    <property type="molecule type" value="Genomic_DNA"/>
</dbReference>
<proteinExistence type="predicted"/>
<protein>
    <submittedName>
        <fullName evidence="1">Uncharacterized protein</fullName>
    </submittedName>
</protein>
<accession>A0A397W2I1</accession>
<reference evidence="1 2" key="1">
    <citation type="submission" date="2018-06" db="EMBL/GenBank/DDBJ databases">
        <title>Comparative genomics reveals the genomic features of Rhizophagus irregularis, R. cerebriforme, R. diaphanum and Gigaspora rosea, and their symbiotic lifestyle signature.</title>
        <authorList>
            <person name="Morin E."/>
            <person name="San Clemente H."/>
            <person name="Chen E.C.H."/>
            <person name="De La Providencia I."/>
            <person name="Hainaut M."/>
            <person name="Kuo A."/>
            <person name="Kohler A."/>
            <person name="Murat C."/>
            <person name="Tang N."/>
            <person name="Roy S."/>
            <person name="Loubradou J."/>
            <person name="Henrissat B."/>
            <person name="Grigoriev I.V."/>
            <person name="Corradi N."/>
            <person name="Roux C."/>
            <person name="Martin F.M."/>
        </authorList>
    </citation>
    <scope>NUCLEOTIDE SEQUENCE [LARGE SCALE GENOMIC DNA]</scope>
    <source>
        <strain evidence="1 2">DAOM 194757</strain>
    </source>
</reference>
<keyword evidence="2" id="KW-1185">Reference proteome</keyword>
<evidence type="ECO:0000313" key="1">
    <source>
        <dbReference type="EMBL" id="RIB26483.1"/>
    </source>
</evidence>
<dbReference type="AlphaFoldDB" id="A0A397W2I1"/>
<comment type="caution">
    <text evidence="1">The sequence shown here is derived from an EMBL/GenBank/DDBJ whole genome shotgun (WGS) entry which is preliminary data.</text>
</comment>
<name>A0A397W2I1_9GLOM</name>
<gene>
    <name evidence="1" type="ORF">C2G38_2267160</name>
</gene>
<organism evidence="1 2">
    <name type="scientific">Gigaspora rosea</name>
    <dbReference type="NCBI Taxonomy" id="44941"/>
    <lineage>
        <taxon>Eukaryota</taxon>
        <taxon>Fungi</taxon>
        <taxon>Fungi incertae sedis</taxon>
        <taxon>Mucoromycota</taxon>
        <taxon>Glomeromycotina</taxon>
        <taxon>Glomeromycetes</taxon>
        <taxon>Diversisporales</taxon>
        <taxon>Gigasporaceae</taxon>
        <taxon>Gigaspora</taxon>
    </lineage>
</organism>
<dbReference type="Proteomes" id="UP000266673">
    <property type="component" value="Unassembled WGS sequence"/>
</dbReference>